<evidence type="ECO:0000256" key="3">
    <source>
        <dbReference type="ARBA" id="ARBA00011738"/>
    </source>
</evidence>
<dbReference type="RefSeq" id="WP_109839723.1">
    <property type="nucleotide sequence ID" value="NZ_QGKM01000094.1"/>
</dbReference>
<proteinExistence type="inferred from homology"/>
<feature type="binding site" evidence="8">
    <location>
        <position position="237"/>
    </location>
    <ligand>
        <name>pyridoxal 5'-phosphate</name>
        <dbReference type="ChEBI" id="CHEBI:597326"/>
    </ligand>
</feature>
<dbReference type="InterPro" id="IPR015421">
    <property type="entry name" value="PyrdxlP-dep_Trfase_major"/>
</dbReference>
<comment type="pathway">
    <text evidence="2 8">Cofactor biosynthesis; biotin biosynthesis.</text>
</comment>
<feature type="binding site" evidence="8">
    <location>
        <position position="354"/>
    </location>
    <ligand>
        <name>substrate</name>
    </ligand>
</feature>
<dbReference type="OrthoDB" id="9807157at2"/>
<dbReference type="Proteomes" id="UP000245539">
    <property type="component" value="Unassembled WGS sequence"/>
</dbReference>
<protein>
    <recommendedName>
        <fullName evidence="8">8-amino-7-oxononanoate synthase</fullName>
        <shortName evidence="8">AONS</shortName>
        <ecNumber evidence="8">2.3.1.47</ecNumber>
    </recommendedName>
    <alternativeName>
        <fullName evidence="8">7-keto-8-amino-pelargonic acid synthase</fullName>
        <shortName evidence="8">7-KAP synthase</shortName>
        <shortName evidence="8">KAPA synthase</shortName>
    </alternativeName>
    <alternativeName>
        <fullName evidence="8">8-amino-7-ketopelargonate synthase</fullName>
    </alternativeName>
</protein>
<dbReference type="EC" id="2.3.1.47" evidence="8"/>
<dbReference type="PANTHER" id="PTHR13693">
    <property type="entry name" value="CLASS II AMINOTRANSFERASE/8-AMINO-7-OXONONANOATE SYNTHASE"/>
    <property type="match status" value="1"/>
</dbReference>
<keyword evidence="4 8" id="KW-0808">Transferase</keyword>
<evidence type="ECO:0000256" key="9">
    <source>
        <dbReference type="PIRSR" id="PIRSR604723-51"/>
    </source>
</evidence>
<name>A0A317C1H8_9GAMM</name>
<dbReference type="NCBIfam" id="TIGR00858">
    <property type="entry name" value="bioF"/>
    <property type="match status" value="1"/>
</dbReference>
<organism evidence="11 12">
    <name type="scientific">Leucothrix pacifica</name>
    <dbReference type="NCBI Taxonomy" id="1247513"/>
    <lineage>
        <taxon>Bacteria</taxon>
        <taxon>Pseudomonadati</taxon>
        <taxon>Pseudomonadota</taxon>
        <taxon>Gammaproteobacteria</taxon>
        <taxon>Thiotrichales</taxon>
        <taxon>Thiotrichaceae</taxon>
        <taxon>Leucothrix</taxon>
    </lineage>
</organism>
<comment type="subunit">
    <text evidence="3 8">Homodimer.</text>
</comment>
<feature type="binding site" evidence="8">
    <location>
        <position position="180"/>
    </location>
    <ligand>
        <name>pyridoxal 5'-phosphate</name>
        <dbReference type="ChEBI" id="CHEBI:597326"/>
    </ligand>
</feature>
<dbReference type="EMBL" id="QGKM01000094">
    <property type="protein sequence ID" value="PWQ92398.1"/>
    <property type="molecule type" value="Genomic_DNA"/>
</dbReference>
<gene>
    <name evidence="8 11" type="primary">bioF</name>
    <name evidence="11" type="ORF">DKW60_21515</name>
</gene>
<feature type="binding site" evidence="8">
    <location>
        <position position="22"/>
    </location>
    <ligand>
        <name>substrate</name>
    </ligand>
</feature>
<dbReference type="InterPro" id="IPR004839">
    <property type="entry name" value="Aminotransferase_I/II_large"/>
</dbReference>
<evidence type="ECO:0000313" key="12">
    <source>
        <dbReference type="Proteomes" id="UP000245539"/>
    </source>
</evidence>
<dbReference type="GO" id="GO:0030170">
    <property type="term" value="F:pyridoxal phosphate binding"/>
    <property type="evidence" value="ECO:0007669"/>
    <property type="project" value="UniProtKB-UniRule"/>
</dbReference>
<evidence type="ECO:0000256" key="5">
    <source>
        <dbReference type="ARBA" id="ARBA00022756"/>
    </source>
</evidence>
<comment type="similarity">
    <text evidence="8">Belongs to the class-II pyridoxal-phosphate-dependent aminotransferase family. BioF subfamily.</text>
</comment>
<dbReference type="Pfam" id="PF00155">
    <property type="entry name" value="Aminotran_1_2"/>
    <property type="match status" value="1"/>
</dbReference>
<dbReference type="InterPro" id="IPR050087">
    <property type="entry name" value="AON_synthase_class-II"/>
</dbReference>
<dbReference type="UniPathway" id="UPA00078"/>
<feature type="domain" description="Aminotransferase class I/classII large" evidence="10">
    <location>
        <begin position="41"/>
        <end position="382"/>
    </location>
</feature>
<feature type="binding site" evidence="8">
    <location>
        <position position="134"/>
    </location>
    <ligand>
        <name>substrate</name>
    </ligand>
</feature>
<dbReference type="InterPro" id="IPR022834">
    <property type="entry name" value="AONS_Proteobacteria"/>
</dbReference>
<evidence type="ECO:0000256" key="2">
    <source>
        <dbReference type="ARBA" id="ARBA00004746"/>
    </source>
</evidence>
<comment type="function">
    <text evidence="8">Catalyzes the decarboxylative condensation of pimeloyl-[acyl-carrier protein] and L-alanine to produce 8-amino-7-oxononanoate (AON), [acyl-carrier protein], and carbon dioxide.</text>
</comment>
<evidence type="ECO:0000256" key="7">
    <source>
        <dbReference type="ARBA" id="ARBA00047715"/>
    </source>
</evidence>
<comment type="caution">
    <text evidence="11">The sequence shown here is derived from an EMBL/GenBank/DDBJ whole genome shotgun (WGS) entry which is preliminary data.</text>
</comment>
<dbReference type="Gene3D" id="3.40.640.10">
    <property type="entry name" value="Type I PLP-dependent aspartate aminotransferase-like (Major domain)"/>
    <property type="match status" value="1"/>
</dbReference>
<keyword evidence="5 8" id="KW-0093">Biotin biosynthesis</keyword>
<dbReference type="Gene3D" id="3.90.1150.10">
    <property type="entry name" value="Aspartate Aminotransferase, domain 1"/>
    <property type="match status" value="1"/>
</dbReference>
<dbReference type="SUPFAM" id="SSF53383">
    <property type="entry name" value="PLP-dependent transferases"/>
    <property type="match status" value="1"/>
</dbReference>
<accession>A0A317C1H8</accession>
<dbReference type="GO" id="GO:0009102">
    <property type="term" value="P:biotin biosynthetic process"/>
    <property type="evidence" value="ECO:0007669"/>
    <property type="project" value="UniProtKB-UniRule"/>
</dbReference>
<evidence type="ECO:0000256" key="8">
    <source>
        <dbReference type="HAMAP-Rule" id="MF_01693"/>
    </source>
</evidence>
<evidence type="ECO:0000256" key="1">
    <source>
        <dbReference type="ARBA" id="ARBA00001933"/>
    </source>
</evidence>
<comment type="cofactor">
    <cofactor evidence="1 8 9">
        <name>pyridoxal 5'-phosphate</name>
        <dbReference type="ChEBI" id="CHEBI:597326"/>
    </cofactor>
</comment>
<evidence type="ECO:0000256" key="4">
    <source>
        <dbReference type="ARBA" id="ARBA00022679"/>
    </source>
</evidence>
<keyword evidence="12" id="KW-1185">Reference proteome</keyword>
<dbReference type="InterPro" id="IPR015422">
    <property type="entry name" value="PyrdxlP-dep_Trfase_small"/>
</dbReference>
<dbReference type="CDD" id="cd06454">
    <property type="entry name" value="KBL_like"/>
    <property type="match status" value="1"/>
</dbReference>
<feature type="binding site" evidence="8">
    <location>
        <position position="208"/>
    </location>
    <ligand>
        <name>pyridoxal 5'-phosphate</name>
        <dbReference type="ChEBI" id="CHEBI:597326"/>
    </ligand>
</feature>
<reference evidence="11 12" key="1">
    <citation type="submission" date="2018-05" db="EMBL/GenBank/DDBJ databases">
        <title>Leucothrix arctica sp. nov., isolated from Arctic seawater.</title>
        <authorList>
            <person name="Choi A."/>
            <person name="Baek K."/>
        </authorList>
    </citation>
    <scope>NUCLEOTIDE SEQUENCE [LARGE SCALE GENOMIC DNA]</scope>
    <source>
        <strain evidence="11 12">JCM 18388</strain>
    </source>
</reference>
<comment type="catalytic activity">
    <reaction evidence="7 8">
        <text>6-carboxyhexanoyl-[ACP] + L-alanine + H(+) = (8S)-8-amino-7-oxononanoate + holo-[ACP] + CO2</text>
        <dbReference type="Rhea" id="RHEA:42288"/>
        <dbReference type="Rhea" id="RHEA-COMP:9685"/>
        <dbReference type="Rhea" id="RHEA-COMP:9955"/>
        <dbReference type="ChEBI" id="CHEBI:15378"/>
        <dbReference type="ChEBI" id="CHEBI:16526"/>
        <dbReference type="ChEBI" id="CHEBI:57972"/>
        <dbReference type="ChEBI" id="CHEBI:64479"/>
        <dbReference type="ChEBI" id="CHEBI:78846"/>
        <dbReference type="ChEBI" id="CHEBI:149468"/>
        <dbReference type="EC" id="2.3.1.47"/>
    </reaction>
</comment>
<dbReference type="InterPro" id="IPR015424">
    <property type="entry name" value="PyrdxlP-dep_Trfase"/>
</dbReference>
<dbReference type="PANTHER" id="PTHR13693:SF100">
    <property type="entry name" value="8-AMINO-7-OXONONANOATE SYNTHASE"/>
    <property type="match status" value="1"/>
</dbReference>
<dbReference type="GO" id="GO:0008710">
    <property type="term" value="F:8-amino-7-oxononanoate synthase activity"/>
    <property type="evidence" value="ECO:0007669"/>
    <property type="project" value="UniProtKB-UniRule"/>
</dbReference>
<keyword evidence="6 8" id="KW-0663">Pyridoxal phosphate</keyword>
<evidence type="ECO:0000256" key="6">
    <source>
        <dbReference type="ARBA" id="ARBA00022898"/>
    </source>
</evidence>
<feature type="modified residue" description="N6-(pyridoxal phosphate)lysine" evidence="8 9">
    <location>
        <position position="240"/>
    </location>
</feature>
<sequence>MKKDFKHIRNFLAQQQQRYLYRSPRLNHSPQQPDMVIDGEKILTFCSNDYLGLANHPELIQAFQQAAANYGVGSGAAHLINGHNIEHQRLEEALAAFTGRERALLFSTGYMANLGAIGALTSKGESLYQDRLNHASLMDAGRLSDAKMWRYQHSDMNNLQQRIARSTDTASMIVTDGVFSMDGDCANLKELANIATEHQSWLMVDDAHGFGVLGETGAGLVEQEGLSSDDVPVLIATLGKGAGTAGAFIAGDHDLIEFLIQSARTYIFTTAMPPAIAAAGCKSLELMQKETWRRNHLQQLITQFKQGADQLGLPMMPSDTAIQPILVGGSDKALCYSQQLLSQGILVTAIRPPTVPAGEARLRITLSAAHTTQHVEQLLSALGKLNFSTEK</sequence>
<dbReference type="HAMAP" id="MF_01693">
    <property type="entry name" value="BioF_aminotrans_2"/>
    <property type="match status" value="1"/>
</dbReference>
<dbReference type="InterPro" id="IPR004723">
    <property type="entry name" value="AONS_Archaea/Proteobacteria"/>
</dbReference>
<evidence type="ECO:0000259" key="10">
    <source>
        <dbReference type="Pfam" id="PF00155"/>
    </source>
</evidence>
<evidence type="ECO:0000313" key="11">
    <source>
        <dbReference type="EMBL" id="PWQ92398.1"/>
    </source>
</evidence>
<dbReference type="AlphaFoldDB" id="A0A317C1H8"/>
<feature type="binding site" evidence="8">
    <location>
        <begin position="109"/>
        <end position="110"/>
    </location>
    <ligand>
        <name>pyridoxal 5'-phosphate</name>
        <dbReference type="ChEBI" id="CHEBI:597326"/>
    </ligand>
</feature>